<feature type="domain" description="Polymerase/histidinol phosphatase N-terminal" evidence="2">
    <location>
        <begin position="19"/>
        <end position="91"/>
    </location>
</feature>
<reference evidence="3 4" key="1">
    <citation type="submission" date="2023-06" db="EMBL/GenBank/DDBJ databases">
        <title>Cellulomonas sp. MW4 Whole genome sequence.</title>
        <authorList>
            <person name="Park S."/>
        </authorList>
    </citation>
    <scope>NUCLEOTIDE SEQUENCE [LARGE SCALE GENOMIC DNA]</scope>
    <source>
        <strain evidence="3 4">MW4</strain>
    </source>
</reference>
<dbReference type="InterPro" id="IPR003141">
    <property type="entry name" value="Pol/His_phosphatase_N"/>
</dbReference>
<dbReference type="InterPro" id="IPR016195">
    <property type="entry name" value="Pol/histidinol_Pase-like"/>
</dbReference>
<dbReference type="PANTHER" id="PTHR36928">
    <property type="entry name" value="PHOSPHATASE YCDX-RELATED"/>
    <property type="match status" value="1"/>
</dbReference>
<feature type="compositionally biased region" description="Low complexity" evidence="1">
    <location>
        <begin position="1"/>
        <end position="14"/>
    </location>
</feature>
<protein>
    <submittedName>
        <fullName evidence="3">PHP domain-containing protein</fullName>
    </submittedName>
</protein>
<dbReference type="EMBL" id="JAUCGQ010000001">
    <property type="protein sequence ID" value="MDM7854500.1"/>
    <property type="molecule type" value="Genomic_DNA"/>
</dbReference>
<evidence type="ECO:0000256" key="1">
    <source>
        <dbReference type="SAM" id="MobiDB-lite"/>
    </source>
</evidence>
<sequence length="264" mass="26410">MAGPAAPSGPAGSAVPLTGDHHVHSTFSDDGTSSPAENLAAAVAAGLDTVRFVDHVRIGTTYVPDFLAAVAALPRTEGLTVLTGVEAKILDAAGTVDAPPEVLASLGAPGGPDRVLLADHQLPGPDGPLSPRAVLEGGLAPADVVELLVTATVRAMHRVGRAQVAHPFSLLPKVHLSEDDVPDDLLDALAQAAVATGTPVEVNEKWRCPGPRVVARLRAAGVGLVASTDAHAAAAVGRYAWLRTAGASTAPGTPGSAAPTTDAP</sequence>
<evidence type="ECO:0000313" key="3">
    <source>
        <dbReference type="EMBL" id="MDM7854500.1"/>
    </source>
</evidence>
<dbReference type="Gene3D" id="3.20.20.140">
    <property type="entry name" value="Metal-dependent hydrolases"/>
    <property type="match status" value="1"/>
</dbReference>
<dbReference type="PANTHER" id="PTHR36928:SF1">
    <property type="entry name" value="PHOSPHATASE YCDX-RELATED"/>
    <property type="match status" value="1"/>
</dbReference>
<feature type="region of interest" description="Disordered" evidence="1">
    <location>
        <begin position="1"/>
        <end position="35"/>
    </location>
</feature>
<evidence type="ECO:0000313" key="4">
    <source>
        <dbReference type="Proteomes" id="UP001529338"/>
    </source>
</evidence>
<comment type="caution">
    <text evidence="3">The sequence shown here is derived from an EMBL/GenBank/DDBJ whole genome shotgun (WGS) entry which is preliminary data.</text>
</comment>
<dbReference type="SUPFAM" id="SSF89550">
    <property type="entry name" value="PHP domain-like"/>
    <property type="match status" value="1"/>
</dbReference>
<organism evidence="3 4">
    <name type="scientific">Cellulomonas alba</name>
    <dbReference type="NCBI Taxonomy" id="3053467"/>
    <lineage>
        <taxon>Bacteria</taxon>
        <taxon>Bacillati</taxon>
        <taxon>Actinomycetota</taxon>
        <taxon>Actinomycetes</taxon>
        <taxon>Micrococcales</taxon>
        <taxon>Cellulomonadaceae</taxon>
        <taxon>Cellulomonas</taxon>
    </lineage>
</organism>
<name>A0ABT7SE86_9CELL</name>
<keyword evidence="4" id="KW-1185">Reference proteome</keyword>
<proteinExistence type="predicted"/>
<dbReference type="InterPro" id="IPR050243">
    <property type="entry name" value="PHP_phosphatase"/>
</dbReference>
<accession>A0ABT7SE86</accession>
<dbReference type="Proteomes" id="UP001529338">
    <property type="component" value="Unassembled WGS sequence"/>
</dbReference>
<evidence type="ECO:0000259" key="2">
    <source>
        <dbReference type="SMART" id="SM00481"/>
    </source>
</evidence>
<dbReference type="SMART" id="SM00481">
    <property type="entry name" value="POLIIIAc"/>
    <property type="match status" value="1"/>
</dbReference>
<dbReference type="Pfam" id="PF02811">
    <property type="entry name" value="PHP"/>
    <property type="match status" value="1"/>
</dbReference>
<feature type="compositionally biased region" description="Polar residues" evidence="1">
    <location>
        <begin position="25"/>
        <end position="35"/>
    </location>
</feature>
<gene>
    <name evidence="3" type="ORF">QRT04_06105</name>
</gene>
<dbReference type="InterPro" id="IPR004013">
    <property type="entry name" value="PHP_dom"/>
</dbReference>
<dbReference type="RefSeq" id="WP_289454274.1">
    <property type="nucleotide sequence ID" value="NZ_JAUCGQ010000001.1"/>
</dbReference>